<feature type="domain" description="DUF6378" evidence="1">
    <location>
        <begin position="5"/>
        <end position="85"/>
    </location>
</feature>
<dbReference type="Pfam" id="PF19905">
    <property type="entry name" value="DUF6378"/>
    <property type="match status" value="1"/>
</dbReference>
<dbReference type="InterPro" id="IPR045958">
    <property type="entry name" value="DUF6378"/>
</dbReference>
<gene>
    <name evidence="2" type="ORF">UFOVP534_6</name>
    <name evidence="3" type="ORF">UFOVP637_28</name>
</gene>
<dbReference type="EMBL" id="LR796609">
    <property type="protein sequence ID" value="CAB4154121.1"/>
    <property type="molecule type" value="Genomic_DNA"/>
</dbReference>
<protein>
    <recommendedName>
        <fullName evidence="1">DUF6378 domain-containing protein</fullName>
    </recommendedName>
</protein>
<sequence>MLRGDILKEANRLTHGDRNKNYGDPLTNHQRIAALWSVYLETEVSPAQAAIMLALVKVARLIESPDHLDSFIDGAAYFAIAGEIAHRE</sequence>
<proteinExistence type="predicted"/>
<reference evidence="2" key="1">
    <citation type="submission" date="2020-04" db="EMBL/GenBank/DDBJ databases">
        <authorList>
            <person name="Chiriac C."/>
            <person name="Salcher M."/>
            <person name="Ghai R."/>
            <person name="Kavagutti S V."/>
        </authorList>
    </citation>
    <scope>NUCLEOTIDE SEQUENCE</scope>
</reference>
<evidence type="ECO:0000313" key="3">
    <source>
        <dbReference type="EMBL" id="CAB4154121.1"/>
    </source>
</evidence>
<organism evidence="2">
    <name type="scientific">uncultured Caudovirales phage</name>
    <dbReference type="NCBI Taxonomy" id="2100421"/>
    <lineage>
        <taxon>Viruses</taxon>
        <taxon>Duplodnaviria</taxon>
        <taxon>Heunggongvirae</taxon>
        <taxon>Uroviricota</taxon>
        <taxon>Caudoviricetes</taxon>
        <taxon>Peduoviridae</taxon>
        <taxon>Maltschvirus</taxon>
        <taxon>Maltschvirus maltsch</taxon>
    </lineage>
</organism>
<dbReference type="EMBL" id="LR796509">
    <property type="protein sequence ID" value="CAB4148471.1"/>
    <property type="molecule type" value="Genomic_DNA"/>
</dbReference>
<evidence type="ECO:0000313" key="2">
    <source>
        <dbReference type="EMBL" id="CAB4148471.1"/>
    </source>
</evidence>
<evidence type="ECO:0000259" key="1">
    <source>
        <dbReference type="Pfam" id="PF19905"/>
    </source>
</evidence>
<accession>A0A6J5MR47</accession>
<name>A0A6J5MR47_9CAUD</name>